<feature type="non-terminal residue" evidence="1">
    <location>
        <position position="1"/>
    </location>
</feature>
<sequence>YRARTITKDSFRSYFVGQIFRASHGFAYSCLAQRRRLEHEVQREGVEGFNETINRTVLLMSLKAGVELNLTASSHVFLTMGTIPQINKENRGHLTPHELKE</sequence>
<evidence type="ECO:0000313" key="2">
    <source>
        <dbReference type="Proteomes" id="UP000824890"/>
    </source>
</evidence>
<reference evidence="1 2" key="1">
    <citation type="submission" date="2021-05" db="EMBL/GenBank/DDBJ databases">
        <title>Genome Assembly of Synthetic Allotetraploid Brassica napus Reveals Homoeologous Exchanges between Subgenomes.</title>
        <authorList>
            <person name="Davis J.T."/>
        </authorList>
    </citation>
    <scope>NUCLEOTIDE SEQUENCE [LARGE SCALE GENOMIC DNA]</scope>
    <source>
        <strain evidence="2">cv. Da-Ae</strain>
        <tissue evidence="1">Seedling</tissue>
    </source>
</reference>
<proteinExistence type="predicted"/>
<gene>
    <name evidence="1" type="ORF">HID58_022442</name>
</gene>
<comment type="caution">
    <text evidence="1">The sequence shown here is derived from an EMBL/GenBank/DDBJ whole genome shotgun (WGS) entry which is preliminary data.</text>
</comment>
<accession>A0ABQ8CZA7</accession>
<protein>
    <submittedName>
        <fullName evidence="1">Uncharacterized protein</fullName>
    </submittedName>
</protein>
<dbReference type="EMBL" id="JAGKQM010000006">
    <property type="protein sequence ID" value="KAH0922424.1"/>
    <property type="molecule type" value="Genomic_DNA"/>
</dbReference>
<evidence type="ECO:0000313" key="1">
    <source>
        <dbReference type="EMBL" id="KAH0922424.1"/>
    </source>
</evidence>
<keyword evidence="2" id="KW-1185">Reference proteome</keyword>
<name>A0ABQ8CZA7_BRANA</name>
<dbReference type="Proteomes" id="UP000824890">
    <property type="component" value="Unassembled WGS sequence"/>
</dbReference>
<organism evidence="1 2">
    <name type="scientific">Brassica napus</name>
    <name type="common">Rape</name>
    <dbReference type="NCBI Taxonomy" id="3708"/>
    <lineage>
        <taxon>Eukaryota</taxon>
        <taxon>Viridiplantae</taxon>
        <taxon>Streptophyta</taxon>
        <taxon>Embryophyta</taxon>
        <taxon>Tracheophyta</taxon>
        <taxon>Spermatophyta</taxon>
        <taxon>Magnoliopsida</taxon>
        <taxon>eudicotyledons</taxon>
        <taxon>Gunneridae</taxon>
        <taxon>Pentapetalae</taxon>
        <taxon>rosids</taxon>
        <taxon>malvids</taxon>
        <taxon>Brassicales</taxon>
        <taxon>Brassicaceae</taxon>
        <taxon>Brassiceae</taxon>
        <taxon>Brassica</taxon>
    </lineage>
</organism>